<dbReference type="SUPFAM" id="SSF52096">
    <property type="entry name" value="ClpP/crotonase"/>
    <property type="match status" value="1"/>
</dbReference>
<reference evidence="1 2" key="1">
    <citation type="journal article" date="2023" name="Virus Evol.">
        <title>Computational host range prediction-The good, the bad, and the ugly.</title>
        <authorList>
            <person name="Howell A.A."/>
            <person name="Versoza C.J."/>
            <person name="Pfeifer S.P."/>
        </authorList>
    </citation>
    <scope>NUCLEOTIDE SEQUENCE [LARGE SCALE GENOMIC DNA]</scope>
    <source>
        <strain evidence="1 2">1610/1b</strain>
    </source>
</reference>
<protein>
    <submittedName>
        <fullName evidence="1">Enoyl-CoA hydratase/isomerase family protein</fullName>
    </submittedName>
</protein>
<dbReference type="InterPro" id="IPR029045">
    <property type="entry name" value="ClpP/crotonase-like_dom_sf"/>
</dbReference>
<dbReference type="Pfam" id="PF00378">
    <property type="entry name" value="ECH_1"/>
    <property type="match status" value="1"/>
</dbReference>
<evidence type="ECO:0000313" key="1">
    <source>
        <dbReference type="EMBL" id="WYY08382.1"/>
    </source>
</evidence>
<dbReference type="CDD" id="cd06558">
    <property type="entry name" value="crotonase-like"/>
    <property type="match status" value="1"/>
</dbReference>
<dbReference type="RefSeq" id="WP_066168810.1">
    <property type="nucleotide sequence ID" value="NZ_CP136137.1"/>
</dbReference>
<keyword evidence="2" id="KW-1185">Reference proteome</keyword>
<dbReference type="InterPro" id="IPR001753">
    <property type="entry name" value="Enoyl-CoA_hydra/iso"/>
</dbReference>
<sequence length="261" mass="29162">MSWSIERRGRVAVVTMNTNEVNAQNRAFFADLHEAFDRLEREHPESPVVLTGIGSRFSAGLDLDEHFRLFAGERDAVADWFTDYRATNMRLFTYPRPTVAAVNGHAFAGGLITAAVCDRRIVVDEPTSRFGINEVNIGIPMPAVYLRMLAYAWGDPVAARTCLQGEIFTTEQVHEMGIMHETAPAGALIERAVAIAELTPEDCLEQYAYTKRALQAPALRDIAALADPHDRDGLADGMTSDDARHAHRRYWQELKGRPAHW</sequence>
<proteinExistence type="predicted"/>
<organism evidence="1 2">
    <name type="scientific">Gordonia hydrophobica</name>
    <dbReference type="NCBI Taxonomy" id="40516"/>
    <lineage>
        <taxon>Bacteria</taxon>
        <taxon>Bacillati</taxon>
        <taxon>Actinomycetota</taxon>
        <taxon>Actinomycetes</taxon>
        <taxon>Mycobacteriales</taxon>
        <taxon>Gordoniaceae</taxon>
        <taxon>Gordonia</taxon>
    </lineage>
</organism>
<evidence type="ECO:0000313" key="2">
    <source>
        <dbReference type="Proteomes" id="UP001479933"/>
    </source>
</evidence>
<dbReference type="Proteomes" id="UP001479933">
    <property type="component" value="Chromosome"/>
</dbReference>
<gene>
    <name evidence="1" type="ORF">RVF87_04720</name>
</gene>
<accession>A0ABZ2U430</accession>
<dbReference type="EMBL" id="CP136137">
    <property type="protein sequence ID" value="WYY08382.1"/>
    <property type="molecule type" value="Genomic_DNA"/>
</dbReference>
<dbReference type="Gene3D" id="3.90.226.10">
    <property type="entry name" value="2-enoyl-CoA Hydratase, Chain A, domain 1"/>
    <property type="match status" value="1"/>
</dbReference>
<dbReference type="PANTHER" id="PTHR11941:SF54">
    <property type="entry name" value="ENOYL-COA HYDRATASE, MITOCHONDRIAL"/>
    <property type="match status" value="1"/>
</dbReference>
<dbReference type="PANTHER" id="PTHR11941">
    <property type="entry name" value="ENOYL-COA HYDRATASE-RELATED"/>
    <property type="match status" value="1"/>
</dbReference>
<name>A0ABZ2U430_9ACTN</name>